<sequence>MVGLYSYKVTSELITGEETNVVSLTKKLNLFQQVSFINAKNVRIKNLTVKYSPRTGTLGTGKVLALVRDNRIDGDISNQIINEFEFRAEDEMTANWSSCIWLLKSEFMSNRDPPLTFEMEVTECNMTSGRSLGLVVVIVEISASNSMDRFQYKSPYAKISTNPAIRGIGNSGSKSFRVTDQTKPMIELKSKSEREGGSDVTTDKRVLAGVARRSLKYR</sequence>
<dbReference type="EMBL" id="BK014361">
    <property type="protein sequence ID" value="DAF42434.1"/>
    <property type="molecule type" value="Viral_cRNA"/>
</dbReference>
<accession>A0A8D9PH27</accession>
<reference evidence="1" key="2">
    <citation type="journal article" date="2021" name="Viruses">
        <title>Illuminating the Plant Rhabdovirus Landscape through Metatranscriptomics Data.</title>
        <authorList>
            <person name="Bejerman N."/>
            <person name="Dietzgen R.G."/>
            <person name="Debat H."/>
        </authorList>
    </citation>
    <scope>NUCLEOTIDE SEQUENCE</scope>
</reference>
<organism evidence="1">
    <name type="scientific">Suaeda salsa virus 1</name>
    <dbReference type="NCBI Taxonomy" id="2793741"/>
    <lineage>
        <taxon>Viruses</taxon>
        <taxon>Riboviria</taxon>
        <taxon>Orthornavirae</taxon>
        <taxon>Negarnaviricota</taxon>
        <taxon>Haploviricotina</taxon>
        <taxon>Monjiviricetes</taxon>
        <taxon>Mononegavirales</taxon>
        <taxon>Rhabdoviridae</taxon>
    </lineage>
</organism>
<protein>
    <submittedName>
        <fullName evidence="1">P3</fullName>
    </submittedName>
</protein>
<evidence type="ECO:0000313" key="1">
    <source>
        <dbReference type="EMBL" id="DAF42434.1"/>
    </source>
</evidence>
<reference evidence="1" key="1">
    <citation type="journal article" date="2021" name="J. Anim. Genet.">
        <title>Illuminating the plant rhabdovirus landscape through metatranscriptomics data.</title>
        <authorList>
            <person name="Bejerman N."/>
            <person name="Dietzgen R.G."/>
            <person name="Debat H."/>
        </authorList>
    </citation>
    <scope>NUCLEOTIDE SEQUENCE</scope>
</reference>
<name>A0A8D9PH27_9RHAB</name>
<proteinExistence type="predicted"/>